<keyword evidence="6" id="KW-0862">Zinc</keyword>
<evidence type="ECO:0000256" key="2">
    <source>
        <dbReference type="ARBA" id="ARBA00004481"/>
    </source>
</evidence>
<evidence type="ECO:0000256" key="8">
    <source>
        <dbReference type="SAM" id="MobiDB-lite"/>
    </source>
</evidence>
<evidence type="ECO:0000256" key="4">
    <source>
        <dbReference type="ARBA" id="ARBA00005975"/>
    </source>
</evidence>
<feature type="compositionally biased region" description="Low complexity" evidence="8">
    <location>
        <begin position="61"/>
        <end position="73"/>
    </location>
</feature>
<proteinExistence type="inferred from homology"/>
<sequence>MEKSSAPPMENSPQPQAMEAPPSYEQSFRDGPPPPGQYEYKAPSGGGGFTGAPAPVPPPQYQTQGAPQPPGQQQQIVVQYVNAPNFGPRSVRMTCPQCQSHVQTETSSEPGPMAWVIAGVLCIVGLWPCACVPCCIEQLNCVTHKCPQCQTFLGRYKGANSNF</sequence>
<feature type="domain" description="LITAF" evidence="9">
    <location>
        <begin position="73"/>
        <end position="158"/>
    </location>
</feature>
<dbReference type="OrthoDB" id="5599753at2759"/>
<feature type="region of interest" description="Disordered" evidence="8">
    <location>
        <begin position="1"/>
        <end position="73"/>
    </location>
</feature>
<evidence type="ECO:0000256" key="7">
    <source>
        <dbReference type="ARBA" id="ARBA00023136"/>
    </source>
</evidence>
<dbReference type="GO" id="GO:0031902">
    <property type="term" value="C:late endosome membrane"/>
    <property type="evidence" value="ECO:0007669"/>
    <property type="project" value="UniProtKB-SubCell"/>
</dbReference>
<dbReference type="PANTHER" id="PTHR23292:SF6">
    <property type="entry name" value="FI16602P1-RELATED"/>
    <property type="match status" value="1"/>
</dbReference>
<dbReference type="PANTHER" id="PTHR23292">
    <property type="entry name" value="LIPOPOLYSACCHARIDE-INDUCED TUMOR NECROSIS FACTOR-ALPHA FACTOR"/>
    <property type="match status" value="1"/>
</dbReference>
<evidence type="ECO:0000256" key="5">
    <source>
        <dbReference type="ARBA" id="ARBA00022723"/>
    </source>
</evidence>
<accession>A0A0K2UA29</accession>
<protein>
    <submittedName>
        <fullName evidence="10">LITAF</fullName>
    </submittedName>
</protein>
<comment type="subcellular location">
    <subcellularLocation>
        <location evidence="2">Endosome membrane</location>
        <topology evidence="2">Peripheral membrane protein</topology>
    </subcellularLocation>
    <subcellularLocation>
        <location evidence="1">Late endosome membrane</location>
    </subcellularLocation>
    <subcellularLocation>
        <location evidence="3">Lysosome membrane</location>
        <topology evidence="3">Peripheral membrane protein</topology>
        <orientation evidence="3">Cytoplasmic side</orientation>
    </subcellularLocation>
</comment>
<keyword evidence="5" id="KW-0479">Metal-binding</keyword>
<evidence type="ECO:0000313" key="12">
    <source>
        <dbReference type="Proteomes" id="UP000675881"/>
    </source>
</evidence>
<dbReference type="InterPro" id="IPR037519">
    <property type="entry name" value="LITAF_fam"/>
</dbReference>
<evidence type="ECO:0000256" key="1">
    <source>
        <dbReference type="ARBA" id="ARBA00004414"/>
    </source>
</evidence>
<name>A0A0K2UA29_LEPSM</name>
<dbReference type="GO" id="GO:0005765">
    <property type="term" value="C:lysosomal membrane"/>
    <property type="evidence" value="ECO:0007669"/>
    <property type="project" value="UniProtKB-SubCell"/>
</dbReference>
<evidence type="ECO:0000313" key="11">
    <source>
        <dbReference type="EMBL" id="CDW35094.1"/>
    </source>
</evidence>
<reference evidence="10" key="2">
    <citation type="submission" date="2021-02" db="EMBL/GenBank/DDBJ databases">
        <authorList>
            <person name="Bekaert M."/>
        </authorList>
    </citation>
    <scope>NUCLEOTIDE SEQUENCE</scope>
    <source>
        <strain evidence="10">IoA-00</strain>
    </source>
</reference>
<dbReference type="PROSITE" id="PS51837">
    <property type="entry name" value="LITAF"/>
    <property type="match status" value="1"/>
</dbReference>
<evidence type="ECO:0000256" key="6">
    <source>
        <dbReference type="ARBA" id="ARBA00022833"/>
    </source>
</evidence>
<evidence type="ECO:0000256" key="3">
    <source>
        <dbReference type="ARBA" id="ARBA00004630"/>
    </source>
</evidence>
<evidence type="ECO:0000313" key="10">
    <source>
        <dbReference type="EMBL" id="CAF2812253.1"/>
    </source>
</evidence>
<organism evidence="11">
    <name type="scientific">Lepeophtheirus salmonis</name>
    <name type="common">Salmon louse</name>
    <name type="synonym">Caligus salmonis</name>
    <dbReference type="NCBI Taxonomy" id="72036"/>
    <lineage>
        <taxon>Eukaryota</taxon>
        <taxon>Metazoa</taxon>
        <taxon>Ecdysozoa</taxon>
        <taxon>Arthropoda</taxon>
        <taxon>Crustacea</taxon>
        <taxon>Multicrustacea</taxon>
        <taxon>Hexanauplia</taxon>
        <taxon>Copepoda</taxon>
        <taxon>Siphonostomatoida</taxon>
        <taxon>Caligidae</taxon>
        <taxon>Lepeophtheirus</taxon>
    </lineage>
</organism>
<gene>
    <name evidence="10" type="ORF">LSAA_3197</name>
</gene>
<dbReference type="Pfam" id="PF10601">
    <property type="entry name" value="zf-LITAF-like"/>
    <property type="match status" value="1"/>
</dbReference>
<evidence type="ECO:0000259" key="9">
    <source>
        <dbReference type="PROSITE" id="PS51837"/>
    </source>
</evidence>
<keyword evidence="12" id="KW-1185">Reference proteome</keyword>
<dbReference type="Proteomes" id="UP000675881">
    <property type="component" value="Chromosome 11"/>
</dbReference>
<dbReference type="InterPro" id="IPR006629">
    <property type="entry name" value="LITAF"/>
</dbReference>
<keyword evidence="7" id="KW-0472">Membrane</keyword>
<comment type="similarity">
    <text evidence="4">Belongs to the CDIP1/LITAF family.</text>
</comment>
<reference evidence="11" key="1">
    <citation type="submission" date="2014-05" db="EMBL/GenBank/DDBJ databases">
        <authorList>
            <person name="Chronopoulou M."/>
        </authorList>
    </citation>
    <scope>NUCLEOTIDE SEQUENCE</scope>
    <source>
        <tissue evidence="11">Whole organism</tissue>
    </source>
</reference>
<dbReference type="GO" id="GO:0008270">
    <property type="term" value="F:zinc ion binding"/>
    <property type="evidence" value="ECO:0007669"/>
    <property type="project" value="TreeGrafter"/>
</dbReference>
<dbReference type="SMART" id="SM00714">
    <property type="entry name" value="LITAF"/>
    <property type="match status" value="1"/>
</dbReference>
<dbReference type="EMBL" id="HG994590">
    <property type="protein sequence ID" value="CAF2812253.1"/>
    <property type="molecule type" value="Genomic_DNA"/>
</dbReference>
<dbReference type="AlphaFoldDB" id="A0A0K2UA29"/>
<dbReference type="EMBL" id="HACA01017733">
    <property type="protein sequence ID" value="CDW35094.1"/>
    <property type="molecule type" value="Transcribed_RNA"/>
</dbReference>